<dbReference type="SUPFAM" id="SSF54427">
    <property type="entry name" value="NTF2-like"/>
    <property type="match status" value="1"/>
</dbReference>
<dbReference type="Gene3D" id="3.10.450.50">
    <property type="match status" value="1"/>
</dbReference>
<comment type="caution">
    <text evidence="1">The sequence shown here is derived from an EMBL/GenBank/DDBJ whole genome shotgun (WGS) entry which is preliminary data.</text>
</comment>
<name>A0ABN2LYV2_9ACTN</name>
<dbReference type="InterPro" id="IPR009959">
    <property type="entry name" value="Cyclase_SnoaL-like"/>
</dbReference>
<protein>
    <recommendedName>
        <fullName evidence="3">SnoaL-like polyketide cyclase</fullName>
    </recommendedName>
</protein>
<proteinExistence type="predicted"/>
<evidence type="ECO:0000313" key="1">
    <source>
        <dbReference type="EMBL" id="GAA1802979.1"/>
    </source>
</evidence>
<dbReference type="Pfam" id="PF07366">
    <property type="entry name" value="SnoaL"/>
    <property type="match status" value="1"/>
</dbReference>
<dbReference type="Proteomes" id="UP001500218">
    <property type="component" value="Unassembled WGS sequence"/>
</dbReference>
<dbReference type="EMBL" id="BAAALT010000066">
    <property type="protein sequence ID" value="GAA1802979.1"/>
    <property type="molecule type" value="Genomic_DNA"/>
</dbReference>
<dbReference type="RefSeq" id="WP_344130120.1">
    <property type="nucleotide sequence ID" value="NZ_BAAALT010000066.1"/>
</dbReference>
<gene>
    <name evidence="1" type="ORF">GCM10009682_26030</name>
</gene>
<keyword evidence="2" id="KW-1185">Reference proteome</keyword>
<dbReference type="InterPro" id="IPR032710">
    <property type="entry name" value="NTF2-like_dom_sf"/>
</dbReference>
<evidence type="ECO:0008006" key="3">
    <source>
        <dbReference type="Google" id="ProtNLM"/>
    </source>
</evidence>
<organism evidence="1 2">
    <name type="scientific">Luedemannella flava</name>
    <dbReference type="NCBI Taxonomy" id="349316"/>
    <lineage>
        <taxon>Bacteria</taxon>
        <taxon>Bacillati</taxon>
        <taxon>Actinomycetota</taxon>
        <taxon>Actinomycetes</taxon>
        <taxon>Micromonosporales</taxon>
        <taxon>Micromonosporaceae</taxon>
        <taxon>Luedemannella</taxon>
    </lineage>
</organism>
<reference evidence="1 2" key="1">
    <citation type="journal article" date="2019" name="Int. J. Syst. Evol. Microbiol.">
        <title>The Global Catalogue of Microorganisms (GCM) 10K type strain sequencing project: providing services to taxonomists for standard genome sequencing and annotation.</title>
        <authorList>
            <consortium name="The Broad Institute Genomics Platform"/>
            <consortium name="The Broad Institute Genome Sequencing Center for Infectious Disease"/>
            <person name="Wu L."/>
            <person name="Ma J."/>
        </authorList>
    </citation>
    <scope>NUCLEOTIDE SEQUENCE [LARGE SCALE GENOMIC DNA]</scope>
    <source>
        <strain evidence="1 2">JCM 13250</strain>
    </source>
</reference>
<sequence length="139" mass="15183">MSLVERLLACWEDPIGDRVDPEADFRAVYHDPVTINGVATPVADLVRRARAIQTALEGRRTRIVHRIETGDVIVLGFYLTGRHVGPFPTALGKVPATGVEISVRATDILTVVDGRVADIWVISDDLGVLTEMDAVRLDV</sequence>
<accession>A0ABN2LYV2</accession>
<evidence type="ECO:0000313" key="2">
    <source>
        <dbReference type="Proteomes" id="UP001500218"/>
    </source>
</evidence>